<evidence type="ECO:0000313" key="2">
    <source>
        <dbReference type="EMBL" id="EAT33299.1"/>
    </source>
</evidence>
<dbReference type="Proteomes" id="UP000682892">
    <property type="component" value="Unassembled WGS sequence"/>
</dbReference>
<evidence type="ECO:0000313" key="3">
    <source>
        <dbReference type="Proteomes" id="UP000682892"/>
    </source>
</evidence>
<protein>
    <submittedName>
        <fullName evidence="2">AAEL014417-PA</fullName>
    </submittedName>
</protein>
<accession>Q16GD6</accession>
<organism evidence="2 3">
    <name type="scientific">Aedes aegypti</name>
    <name type="common">Yellowfever mosquito</name>
    <name type="synonym">Culex aegypti</name>
    <dbReference type="NCBI Taxonomy" id="7159"/>
    <lineage>
        <taxon>Eukaryota</taxon>
        <taxon>Metazoa</taxon>
        <taxon>Ecdysozoa</taxon>
        <taxon>Arthropoda</taxon>
        <taxon>Hexapoda</taxon>
        <taxon>Insecta</taxon>
        <taxon>Pterygota</taxon>
        <taxon>Neoptera</taxon>
        <taxon>Endopterygota</taxon>
        <taxon>Diptera</taxon>
        <taxon>Nematocera</taxon>
        <taxon>Culicoidea</taxon>
        <taxon>Culicidae</taxon>
        <taxon>Culicinae</taxon>
        <taxon>Aedini</taxon>
        <taxon>Aedes</taxon>
        <taxon>Stegomyia</taxon>
    </lineage>
</organism>
<proteinExistence type="predicted"/>
<dbReference type="EMBL" id="CH478291">
    <property type="protein sequence ID" value="EAT33299.1"/>
    <property type="molecule type" value="Genomic_DNA"/>
</dbReference>
<feature type="compositionally biased region" description="Basic and acidic residues" evidence="1">
    <location>
        <begin position="56"/>
        <end position="70"/>
    </location>
</feature>
<dbReference type="HOGENOM" id="CLU_2759831_0_0_1"/>
<dbReference type="AlphaFoldDB" id="Q16GD6"/>
<feature type="region of interest" description="Disordered" evidence="1">
    <location>
        <begin position="37"/>
        <end position="70"/>
    </location>
</feature>
<sequence>MCSSAHSVLIICRSVNSIAASLSSIWENYSIPGANANNYSSPSEWRQNSPMPARNNGEDAITHDDDLPLD</sequence>
<reference evidence="2" key="3">
    <citation type="submission" date="2012-09" db="EMBL/GenBank/DDBJ databases">
        <authorList>
            <consortium name="VectorBase"/>
        </authorList>
    </citation>
    <scope>NUCLEOTIDE SEQUENCE</scope>
    <source>
        <strain evidence="2">Liverpool</strain>
    </source>
</reference>
<evidence type="ECO:0000256" key="1">
    <source>
        <dbReference type="SAM" id="MobiDB-lite"/>
    </source>
</evidence>
<dbReference type="PaxDb" id="7159-AAEL014417-PA"/>
<reference evidence="2" key="1">
    <citation type="submission" date="2005-10" db="EMBL/GenBank/DDBJ databases">
        <authorList>
            <person name="Loftus B.J."/>
            <person name="Nene V.M."/>
            <person name="Hannick L.I."/>
            <person name="Bidwell S."/>
            <person name="Haas B."/>
            <person name="Amedeo P."/>
            <person name="Orvis J."/>
            <person name="Wortman J.R."/>
            <person name="White O.R."/>
            <person name="Salzberg S."/>
            <person name="Shumway M."/>
            <person name="Koo H."/>
            <person name="Zhao Y."/>
            <person name="Holmes M."/>
            <person name="Miller J."/>
            <person name="Schatz M."/>
            <person name="Pop M."/>
            <person name="Pai G."/>
            <person name="Utterback T."/>
            <person name="Rogers Y.-H."/>
            <person name="Kravitz S."/>
            <person name="Fraser C.M."/>
        </authorList>
    </citation>
    <scope>NUCLEOTIDE SEQUENCE</scope>
    <source>
        <strain evidence="2">Liverpool</strain>
    </source>
</reference>
<feature type="compositionally biased region" description="Polar residues" evidence="1">
    <location>
        <begin position="37"/>
        <end position="50"/>
    </location>
</feature>
<reference evidence="2" key="2">
    <citation type="journal article" date="2007" name="Science">
        <title>Genome sequence of Aedes aegypti, a major arbovirus vector.</title>
        <authorList>
            <person name="Nene V."/>
            <person name="Wortman J.R."/>
            <person name="Lawson D."/>
            <person name="Haas B."/>
            <person name="Kodira C."/>
            <person name="Tu Z.J."/>
            <person name="Loftus B."/>
            <person name="Xi Z."/>
            <person name="Megy K."/>
            <person name="Grabherr M."/>
            <person name="Ren Q."/>
            <person name="Zdobnov E.M."/>
            <person name="Lobo N.F."/>
            <person name="Campbell K.S."/>
            <person name="Brown S.E."/>
            <person name="Bonaldo M.F."/>
            <person name="Zhu J."/>
            <person name="Sinkins S.P."/>
            <person name="Hogenkamp D.G."/>
            <person name="Amedeo P."/>
            <person name="Arensburger P."/>
            <person name="Atkinson P.W."/>
            <person name="Bidwell S."/>
            <person name="Biedler J."/>
            <person name="Birney E."/>
            <person name="Bruggner R.V."/>
            <person name="Costas J."/>
            <person name="Coy M.R."/>
            <person name="Crabtree J."/>
            <person name="Crawford M."/>
            <person name="Debruyn B."/>
            <person name="Decaprio D."/>
            <person name="Eiglmeier K."/>
            <person name="Eisenstadt E."/>
            <person name="El-Dorry H."/>
            <person name="Gelbart W.M."/>
            <person name="Gomes S.L."/>
            <person name="Hammond M."/>
            <person name="Hannick L.I."/>
            <person name="Hogan J.R."/>
            <person name="Holmes M.H."/>
            <person name="Jaffe D."/>
            <person name="Johnston J.S."/>
            <person name="Kennedy R.C."/>
            <person name="Koo H."/>
            <person name="Kravitz S."/>
            <person name="Kriventseva E.V."/>
            <person name="Kulp D."/>
            <person name="Labutti K."/>
            <person name="Lee E."/>
            <person name="Li S."/>
            <person name="Lovin D.D."/>
            <person name="Mao C."/>
            <person name="Mauceli E."/>
            <person name="Menck C.F."/>
            <person name="Miller J.R."/>
            <person name="Montgomery P."/>
            <person name="Mori A."/>
            <person name="Nascimento A.L."/>
            <person name="Naveira H.F."/>
            <person name="Nusbaum C."/>
            <person name="O'leary S."/>
            <person name="Orvis J."/>
            <person name="Pertea M."/>
            <person name="Quesneville H."/>
            <person name="Reidenbach K.R."/>
            <person name="Rogers Y.H."/>
            <person name="Roth C.W."/>
            <person name="Schneider J.R."/>
            <person name="Schatz M."/>
            <person name="Shumway M."/>
            <person name="Stanke M."/>
            <person name="Stinson E.O."/>
            <person name="Tubio J.M."/>
            <person name="Vanzee J.P."/>
            <person name="Verjovski-Almeida S."/>
            <person name="Werner D."/>
            <person name="White O."/>
            <person name="Wyder S."/>
            <person name="Zeng Q."/>
            <person name="Zhao Q."/>
            <person name="Zhao Y."/>
            <person name="Hill C.A."/>
            <person name="Raikhel A.S."/>
            <person name="Soares M.B."/>
            <person name="Knudson D.L."/>
            <person name="Lee N.H."/>
            <person name="Galagan J."/>
            <person name="Salzberg S.L."/>
            <person name="Paulsen I.T."/>
            <person name="Dimopoulos G."/>
            <person name="Collins F.H."/>
            <person name="Birren B."/>
            <person name="Fraser-Liggett C.M."/>
            <person name="Severson D.W."/>
        </authorList>
    </citation>
    <scope>NUCLEOTIDE SEQUENCE [LARGE SCALE GENOMIC DNA]</scope>
    <source>
        <strain evidence="2">Liverpool</strain>
    </source>
</reference>
<name>Q16GD6_AEDAE</name>
<gene>
    <name evidence="2" type="ORF">AaeL_AAEL014417</name>
</gene>